<keyword evidence="1" id="KW-0863">Zinc-finger</keyword>
<feature type="domain" description="CCHC-type" evidence="2">
    <location>
        <begin position="11"/>
        <end position="25"/>
    </location>
</feature>
<reference evidence="3 4" key="1">
    <citation type="journal article" date="2021" name="bioRxiv">
        <title>Chromosome-scale and haplotype-resolved genome assembly of a tetraploid potato cultivar.</title>
        <authorList>
            <person name="Sun H."/>
            <person name="Jiao W.-B."/>
            <person name="Krause K."/>
            <person name="Campoy J.A."/>
            <person name="Goel M."/>
            <person name="Folz-Donahue K."/>
            <person name="Kukat C."/>
            <person name="Huettel B."/>
            <person name="Schneeberger K."/>
        </authorList>
    </citation>
    <scope>NUCLEOTIDE SEQUENCE [LARGE SCALE GENOMIC DNA]</scope>
    <source>
        <strain evidence="3">SolTubOtavaFocal</strain>
        <tissue evidence="3">Leaves</tissue>
    </source>
</reference>
<keyword evidence="4" id="KW-1185">Reference proteome</keyword>
<dbReference type="Proteomes" id="UP000826656">
    <property type="component" value="Unassembled WGS sequence"/>
</dbReference>
<dbReference type="Gene3D" id="4.10.60.10">
    <property type="entry name" value="Zinc finger, CCHC-type"/>
    <property type="match status" value="1"/>
</dbReference>
<dbReference type="SUPFAM" id="SSF57756">
    <property type="entry name" value="Retrovirus zinc finger-like domains"/>
    <property type="match status" value="1"/>
</dbReference>
<gene>
    <name evidence="3" type="ORF">KY290_031096</name>
</gene>
<dbReference type="InterPro" id="IPR001878">
    <property type="entry name" value="Znf_CCHC"/>
</dbReference>
<evidence type="ECO:0000256" key="1">
    <source>
        <dbReference type="PROSITE-ProRule" id="PRU00047"/>
    </source>
</evidence>
<dbReference type="InterPro" id="IPR036875">
    <property type="entry name" value="Znf_CCHC_sf"/>
</dbReference>
<evidence type="ECO:0000313" key="4">
    <source>
        <dbReference type="Proteomes" id="UP000826656"/>
    </source>
</evidence>
<organism evidence="3 4">
    <name type="scientific">Solanum tuberosum</name>
    <name type="common">Potato</name>
    <dbReference type="NCBI Taxonomy" id="4113"/>
    <lineage>
        <taxon>Eukaryota</taxon>
        <taxon>Viridiplantae</taxon>
        <taxon>Streptophyta</taxon>
        <taxon>Embryophyta</taxon>
        <taxon>Tracheophyta</taxon>
        <taxon>Spermatophyta</taxon>
        <taxon>Magnoliopsida</taxon>
        <taxon>eudicotyledons</taxon>
        <taxon>Gunneridae</taxon>
        <taxon>Pentapetalae</taxon>
        <taxon>asterids</taxon>
        <taxon>lamiids</taxon>
        <taxon>Solanales</taxon>
        <taxon>Solanaceae</taxon>
        <taxon>Solanoideae</taxon>
        <taxon>Solaneae</taxon>
        <taxon>Solanum</taxon>
    </lineage>
</organism>
<name>A0ABQ7UA05_SOLTU</name>
<accession>A0ABQ7UA05</accession>
<evidence type="ECO:0000259" key="2">
    <source>
        <dbReference type="PROSITE" id="PS50158"/>
    </source>
</evidence>
<sequence length="159" mass="17883">MSHVNKKNAECWSCHKKGHFERDCPMSNSKEKASVSIVGEKNLISLGTLDKQGYKYMSEGGTMKVTKGYLVMLRSKMEDGLYTLAGSTIIGFGKLWHRRLGDMSARGLEMLSNHNPLNGEKISTLEFYEYCVLGKQKNVSFNIGKHKTKGVLDYIHSDL</sequence>
<dbReference type="PROSITE" id="PS50158">
    <property type="entry name" value="ZF_CCHC"/>
    <property type="match status" value="1"/>
</dbReference>
<proteinExistence type="predicted"/>
<dbReference type="EMBL" id="JAIVGD010000023">
    <property type="protein sequence ID" value="KAH0743103.1"/>
    <property type="molecule type" value="Genomic_DNA"/>
</dbReference>
<evidence type="ECO:0000313" key="3">
    <source>
        <dbReference type="EMBL" id="KAH0743103.1"/>
    </source>
</evidence>
<dbReference type="SMART" id="SM00343">
    <property type="entry name" value="ZnF_C2HC"/>
    <property type="match status" value="1"/>
</dbReference>
<comment type="caution">
    <text evidence="3">The sequence shown here is derived from an EMBL/GenBank/DDBJ whole genome shotgun (WGS) entry which is preliminary data.</text>
</comment>
<dbReference type="InterPro" id="IPR025724">
    <property type="entry name" value="GAG-pre-integrase_dom"/>
</dbReference>
<keyword evidence="1" id="KW-0479">Metal-binding</keyword>
<keyword evidence="1" id="KW-0862">Zinc</keyword>
<dbReference type="Pfam" id="PF13976">
    <property type="entry name" value="gag_pre-integrs"/>
    <property type="match status" value="1"/>
</dbReference>
<protein>
    <recommendedName>
        <fullName evidence="2">CCHC-type domain-containing protein</fullName>
    </recommendedName>
</protein>